<dbReference type="InterPro" id="IPR005183">
    <property type="entry name" value="DUF305_CopM-like"/>
</dbReference>
<dbReference type="Gene3D" id="1.20.1260.10">
    <property type="match status" value="1"/>
</dbReference>
<evidence type="ECO:0000259" key="1">
    <source>
        <dbReference type="Pfam" id="PF03713"/>
    </source>
</evidence>
<dbReference type="Pfam" id="PF03713">
    <property type="entry name" value="DUF305"/>
    <property type="match status" value="1"/>
</dbReference>
<dbReference type="PANTHER" id="PTHR36933">
    <property type="entry name" value="SLL0788 PROTEIN"/>
    <property type="match status" value="1"/>
</dbReference>
<dbReference type="PANTHER" id="PTHR36933:SF1">
    <property type="entry name" value="SLL0788 PROTEIN"/>
    <property type="match status" value="1"/>
</dbReference>
<dbReference type="RefSeq" id="WP_111252603.1">
    <property type="nucleotide sequence ID" value="NZ_POTW01000001.1"/>
</dbReference>
<proteinExistence type="predicted"/>
<gene>
    <name evidence="2" type="ORF">C1I92_00005</name>
</gene>
<evidence type="ECO:0000313" key="3">
    <source>
        <dbReference type="Proteomes" id="UP000248764"/>
    </source>
</evidence>
<protein>
    <submittedName>
        <fullName evidence="2">DUF305 domain-containing protein</fullName>
    </submittedName>
</protein>
<dbReference type="InterPro" id="IPR012347">
    <property type="entry name" value="Ferritin-like"/>
</dbReference>
<organism evidence="2 3">
    <name type="scientific">Jiangella anatolica</name>
    <dbReference type="NCBI Taxonomy" id="2670374"/>
    <lineage>
        <taxon>Bacteria</taxon>
        <taxon>Bacillati</taxon>
        <taxon>Actinomycetota</taxon>
        <taxon>Actinomycetes</taxon>
        <taxon>Jiangellales</taxon>
        <taxon>Jiangellaceae</taxon>
        <taxon>Jiangella</taxon>
    </lineage>
</organism>
<dbReference type="EMBL" id="POTW01000001">
    <property type="protein sequence ID" value="PZF86603.1"/>
    <property type="molecule type" value="Genomic_DNA"/>
</dbReference>
<dbReference type="Proteomes" id="UP000248764">
    <property type="component" value="Unassembled WGS sequence"/>
</dbReference>
<name>A0A2W2D262_9ACTN</name>
<reference evidence="2 3" key="1">
    <citation type="submission" date="2018-01" db="EMBL/GenBank/DDBJ databases">
        <title>Draft genome sequence of Jiangella sp. GTF31.</title>
        <authorList>
            <person name="Sahin N."/>
            <person name="Ay H."/>
            <person name="Saygin H."/>
        </authorList>
    </citation>
    <scope>NUCLEOTIDE SEQUENCE [LARGE SCALE GENOMIC DNA]</scope>
    <source>
        <strain evidence="2 3">GTF31</strain>
    </source>
</reference>
<keyword evidence="3" id="KW-1185">Reference proteome</keyword>
<dbReference type="AlphaFoldDB" id="A0A2W2D262"/>
<evidence type="ECO:0000313" key="2">
    <source>
        <dbReference type="EMBL" id="PZF86603.1"/>
    </source>
</evidence>
<comment type="caution">
    <text evidence="2">The sequence shown here is derived from an EMBL/GenBank/DDBJ whole genome shotgun (WGS) entry which is preliminary data.</text>
</comment>
<accession>A0A2W2D262</accession>
<sequence length="225" mass="23429">MSLDLDEPVLTAPAGRRRGSRWLPWLAVAAALVLPAAWVTTAGGGHDTHAAGGAATAAPAGDVPTAADVCFVEMMIPHHEQAVELSDLLLAKPGVWERGRRYAEFVRAAQSREIEAMRRWLDAWGAATHGAHAGAAAGCGHAGPMPGMLPAERVDALAAADGPAAQLLYLQLMIPHHEGAVEMAYDEIAAGSNVYAISVAKHVVQDQLGELAAMESMLAELAAVP</sequence>
<feature type="domain" description="DUF305" evidence="1">
    <location>
        <begin position="68"/>
        <end position="218"/>
    </location>
</feature>